<evidence type="ECO:0000313" key="1">
    <source>
        <dbReference type="EMBL" id="GHO99826.1"/>
    </source>
</evidence>
<reference evidence="1" key="1">
    <citation type="submission" date="2020-10" db="EMBL/GenBank/DDBJ databases">
        <title>Taxonomic study of unclassified bacteria belonging to the class Ktedonobacteria.</title>
        <authorList>
            <person name="Yabe S."/>
            <person name="Wang C.M."/>
            <person name="Zheng Y."/>
            <person name="Sakai Y."/>
            <person name="Cavaletti L."/>
            <person name="Monciardini P."/>
            <person name="Donadio S."/>
        </authorList>
    </citation>
    <scope>NUCLEOTIDE SEQUENCE</scope>
    <source>
        <strain evidence="1">ID150040</strain>
    </source>
</reference>
<comment type="caution">
    <text evidence="1">The sequence shown here is derived from an EMBL/GenBank/DDBJ whole genome shotgun (WGS) entry which is preliminary data.</text>
</comment>
<dbReference type="EMBL" id="BNJK01000002">
    <property type="protein sequence ID" value="GHO99826.1"/>
    <property type="molecule type" value="Genomic_DNA"/>
</dbReference>
<protein>
    <submittedName>
        <fullName evidence="1">Uncharacterized protein</fullName>
    </submittedName>
</protein>
<accession>A0A8J3J1D9</accession>
<gene>
    <name evidence="1" type="ORF">KSF_098740</name>
</gene>
<keyword evidence="2" id="KW-1185">Reference proteome</keyword>
<dbReference type="Proteomes" id="UP000597444">
    <property type="component" value="Unassembled WGS sequence"/>
</dbReference>
<name>A0A8J3J1D9_9CHLR</name>
<dbReference type="AlphaFoldDB" id="A0A8J3J1D9"/>
<evidence type="ECO:0000313" key="2">
    <source>
        <dbReference type="Proteomes" id="UP000597444"/>
    </source>
</evidence>
<organism evidence="1 2">
    <name type="scientific">Reticulibacter mediterranei</name>
    <dbReference type="NCBI Taxonomy" id="2778369"/>
    <lineage>
        <taxon>Bacteria</taxon>
        <taxon>Bacillati</taxon>
        <taxon>Chloroflexota</taxon>
        <taxon>Ktedonobacteria</taxon>
        <taxon>Ktedonobacterales</taxon>
        <taxon>Reticulibacteraceae</taxon>
        <taxon>Reticulibacter</taxon>
    </lineage>
</organism>
<sequence>MPPCLKIGFLDHVFGFVWPNPVQSRQPQQTRASGIYALTKRSPEFFLGTSGLTD</sequence>
<proteinExistence type="predicted"/>